<name>A0AAV5J8S9_9ROSI</name>
<dbReference type="InterPro" id="IPR029068">
    <property type="entry name" value="Glyas_Bleomycin-R_OHBP_Dase"/>
</dbReference>
<dbReference type="CDD" id="cd07245">
    <property type="entry name" value="VOC_like"/>
    <property type="match status" value="1"/>
</dbReference>
<dbReference type="PANTHER" id="PTHR46142">
    <property type="match status" value="1"/>
</dbReference>
<dbReference type="Proteomes" id="UP001054252">
    <property type="component" value="Unassembled WGS sequence"/>
</dbReference>
<keyword evidence="3" id="KW-1185">Reference proteome</keyword>
<sequence length="169" mass="19142">MENPLFLKSLNHISLVCRSIEDSLNFYQNVLGFLPIKRPGSFDFTGAWLFNYGIGIHLLQSENPETMPKIGPINPKDNHISFQCECMMTVEKKLKEMNIEFAKGRVEEGGIRVDQLFFHDPNGLMIEVCNCDILPVVPLPQGTIQSCSRINCDIQQMQQQNDQAVGGRQ</sequence>
<protein>
    <recommendedName>
        <fullName evidence="1">VOC domain-containing protein</fullName>
    </recommendedName>
</protein>
<evidence type="ECO:0000259" key="1">
    <source>
        <dbReference type="PROSITE" id="PS51819"/>
    </source>
</evidence>
<dbReference type="InterPro" id="IPR004360">
    <property type="entry name" value="Glyas_Fos-R_dOase_dom"/>
</dbReference>
<dbReference type="EMBL" id="BPVZ01000025">
    <property type="protein sequence ID" value="GKV06398.1"/>
    <property type="molecule type" value="Genomic_DNA"/>
</dbReference>
<dbReference type="InterPro" id="IPR037523">
    <property type="entry name" value="VOC_core"/>
</dbReference>
<proteinExistence type="predicted"/>
<dbReference type="AlphaFoldDB" id="A0AAV5J8S9"/>
<dbReference type="Pfam" id="PF00903">
    <property type="entry name" value="Glyoxalase"/>
    <property type="match status" value="1"/>
</dbReference>
<evidence type="ECO:0000313" key="2">
    <source>
        <dbReference type="EMBL" id="GKV06398.1"/>
    </source>
</evidence>
<dbReference type="Gene3D" id="3.10.180.10">
    <property type="entry name" value="2,3-Dihydroxybiphenyl 1,2-Dioxygenase, domain 1"/>
    <property type="match status" value="1"/>
</dbReference>
<comment type="caution">
    <text evidence="2">The sequence shown here is derived from an EMBL/GenBank/DDBJ whole genome shotgun (WGS) entry which is preliminary data.</text>
</comment>
<evidence type="ECO:0000313" key="3">
    <source>
        <dbReference type="Proteomes" id="UP001054252"/>
    </source>
</evidence>
<gene>
    <name evidence="2" type="ORF">SLEP1_g18296</name>
</gene>
<dbReference type="PANTHER" id="PTHR46142:SF14">
    <property type="entry name" value="METHYLMALONYL-COA EPIMERASE, MITOCHONDRIAL-LIKE"/>
    <property type="match status" value="1"/>
</dbReference>
<accession>A0AAV5J8S9</accession>
<feature type="domain" description="VOC" evidence="1">
    <location>
        <begin position="9"/>
        <end position="131"/>
    </location>
</feature>
<dbReference type="SUPFAM" id="SSF54593">
    <property type="entry name" value="Glyoxalase/Bleomycin resistance protein/Dihydroxybiphenyl dioxygenase"/>
    <property type="match status" value="1"/>
</dbReference>
<dbReference type="PROSITE" id="PS51819">
    <property type="entry name" value="VOC"/>
    <property type="match status" value="1"/>
</dbReference>
<organism evidence="2 3">
    <name type="scientific">Rubroshorea leprosula</name>
    <dbReference type="NCBI Taxonomy" id="152421"/>
    <lineage>
        <taxon>Eukaryota</taxon>
        <taxon>Viridiplantae</taxon>
        <taxon>Streptophyta</taxon>
        <taxon>Embryophyta</taxon>
        <taxon>Tracheophyta</taxon>
        <taxon>Spermatophyta</taxon>
        <taxon>Magnoliopsida</taxon>
        <taxon>eudicotyledons</taxon>
        <taxon>Gunneridae</taxon>
        <taxon>Pentapetalae</taxon>
        <taxon>rosids</taxon>
        <taxon>malvids</taxon>
        <taxon>Malvales</taxon>
        <taxon>Dipterocarpaceae</taxon>
        <taxon>Rubroshorea</taxon>
    </lineage>
</organism>
<reference evidence="2 3" key="1">
    <citation type="journal article" date="2021" name="Commun. Biol.">
        <title>The genome of Shorea leprosula (Dipterocarpaceae) highlights the ecological relevance of drought in aseasonal tropical rainforests.</title>
        <authorList>
            <person name="Ng K.K.S."/>
            <person name="Kobayashi M.J."/>
            <person name="Fawcett J.A."/>
            <person name="Hatakeyama M."/>
            <person name="Paape T."/>
            <person name="Ng C.H."/>
            <person name="Ang C.C."/>
            <person name="Tnah L.H."/>
            <person name="Lee C.T."/>
            <person name="Nishiyama T."/>
            <person name="Sese J."/>
            <person name="O'Brien M.J."/>
            <person name="Copetti D."/>
            <person name="Mohd Noor M.I."/>
            <person name="Ong R.C."/>
            <person name="Putra M."/>
            <person name="Sireger I.Z."/>
            <person name="Indrioko S."/>
            <person name="Kosugi Y."/>
            <person name="Izuno A."/>
            <person name="Isagi Y."/>
            <person name="Lee S.L."/>
            <person name="Shimizu K.K."/>
        </authorList>
    </citation>
    <scope>NUCLEOTIDE SEQUENCE [LARGE SCALE GENOMIC DNA]</scope>
    <source>
        <strain evidence="2">214</strain>
    </source>
</reference>